<evidence type="ECO:0000313" key="1">
    <source>
        <dbReference type="EMBL" id="KKL83947.1"/>
    </source>
</evidence>
<proteinExistence type="predicted"/>
<organism evidence="1">
    <name type="scientific">marine sediment metagenome</name>
    <dbReference type="NCBI Taxonomy" id="412755"/>
    <lineage>
        <taxon>unclassified sequences</taxon>
        <taxon>metagenomes</taxon>
        <taxon>ecological metagenomes</taxon>
    </lineage>
</organism>
<comment type="caution">
    <text evidence="1">The sequence shown here is derived from an EMBL/GenBank/DDBJ whole genome shotgun (WGS) entry which is preliminary data.</text>
</comment>
<accession>A0A0F9I942</accession>
<sequence>MTLPPVHERKVALEKSIEKSIPHEIEVVELLGHRLVAMMGLTSRMSDSGLLHINPGASKFTKGIGFIVAMSDQCGQGSSSLSPYEPWPLPDEATNMGLPGPDRWKGIQDYAWLYRSVVMGAHTGSTLHVYDTDQDYASAFQIFNANQVWLFTNVEAWGAPIEELIYTGDMDKPTALKG</sequence>
<reference evidence="1" key="1">
    <citation type="journal article" date="2015" name="Nature">
        <title>Complex archaea that bridge the gap between prokaryotes and eukaryotes.</title>
        <authorList>
            <person name="Spang A."/>
            <person name="Saw J.H."/>
            <person name="Jorgensen S.L."/>
            <person name="Zaremba-Niedzwiedzka K."/>
            <person name="Martijn J."/>
            <person name="Lind A.E."/>
            <person name="van Eijk R."/>
            <person name="Schleper C."/>
            <person name="Guy L."/>
            <person name="Ettema T.J."/>
        </authorList>
    </citation>
    <scope>NUCLEOTIDE SEQUENCE</scope>
</reference>
<dbReference type="AlphaFoldDB" id="A0A0F9I942"/>
<dbReference type="EMBL" id="LAZR01021837">
    <property type="protein sequence ID" value="KKL83947.1"/>
    <property type="molecule type" value="Genomic_DNA"/>
</dbReference>
<gene>
    <name evidence="1" type="ORF">LCGC14_1969660</name>
</gene>
<protein>
    <submittedName>
        <fullName evidence="1">Uncharacterized protein</fullName>
    </submittedName>
</protein>
<name>A0A0F9I942_9ZZZZ</name>